<keyword evidence="4" id="KW-0804">Transcription</keyword>
<dbReference type="Gene3D" id="1.10.10.10">
    <property type="entry name" value="Winged helix-like DNA-binding domain superfamily/Winged helix DNA-binding domain"/>
    <property type="match status" value="1"/>
</dbReference>
<dbReference type="PROSITE" id="PS50006">
    <property type="entry name" value="FHA_DOMAIN"/>
    <property type="match status" value="1"/>
</dbReference>
<reference evidence="10 11" key="1">
    <citation type="journal article" date="2016" name="Mol. Biol. Evol.">
        <title>Comparative Genomics of Early-Diverging Mushroom-Forming Fungi Provides Insights into the Origins of Lignocellulose Decay Capabilities.</title>
        <authorList>
            <person name="Nagy L.G."/>
            <person name="Riley R."/>
            <person name="Tritt A."/>
            <person name="Adam C."/>
            <person name="Daum C."/>
            <person name="Floudas D."/>
            <person name="Sun H."/>
            <person name="Yadav J.S."/>
            <person name="Pangilinan J."/>
            <person name="Larsson K.H."/>
            <person name="Matsuura K."/>
            <person name="Barry K."/>
            <person name="Labutti K."/>
            <person name="Kuo R."/>
            <person name="Ohm R.A."/>
            <person name="Bhattacharya S.S."/>
            <person name="Shirouzu T."/>
            <person name="Yoshinaga Y."/>
            <person name="Martin F.M."/>
            <person name="Grigoriev I.V."/>
            <person name="Hibbett D.S."/>
        </authorList>
    </citation>
    <scope>NUCLEOTIDE SEQUENCE [LARGE SCALE GENOMIC DNA]</scope>
    <source>
        <strain evidence="10 11">TUFC12733</strain>
    </source>
</reference>
<evidence type="ECO:0000313" key="10">
    <source>
        <dbReference type="EMBL" id="KZO92140.1"/>
    </source>
</evidence>
<dbReference type="InterPro" id="IPR008984">
    <property type="entry name" value="SMAD_FHA_dom_sf"/>
</dbReference>
<comment type="subcellular location">
    <subcellularLocation>
        <location evidence="1 6">Nucleus</location>
    </subcellularLocation>
</comment>
<name>A0A167HZD1_CALVF</name>
<feature type="region of interest" description="Disordered" evidence="7">
    <location>
        <begin position="45"/>
        <end position="68"/>
    </location>
</feature>
<dbReference type="CDD" id="cd22701">
    <property type="entry name" value="FHA_FKH1-like"/>
    <property type="match status" value="1"/>
</dbReference>
<dbReference type="InterPro" id="IPR001766">
    <property type="entry name" value="Fork_head_dom"/>
</dbReference>
<dbReference type="AlphaFoldDB" id="A0A167HZD1"/>
<keyword evidence="11" id="KW-1185">Reference proteome</keyword>
<dbReference type="SMART" id="SM00339">
    <property type="entry name" value="FH"/>
    <property type="match status" value="1"/>
</dbReference>
<dbReference type="Gene3D" id="2.60.200.20">
    <property type="match status" value="1"/>
</dbReference>
<accession>A0A167HZD1</accession>
<feature type="region of interest" description="Disordered" evidence="7">
    <location>
        <begin position="143"/>
        <end position="210"/>
    </location>
</feature>
<evidence type="ECO:0008006" key="12">
    <source>
        <dbReference type="Google" id="ProtNLM"/>
    </source>
</evidence>
<evidence type="ECO:0000256" key="2">
    <source>
        <dbReference type="ARBA" id="ARBA00023015"/>
    </source>
</evidence>
<gene>
    <name evidence="10" type="ORF">CALVIDRAFT_601658</name>
</gene>
<evidence type="ECO:0000256" key="6">
    <source>
        <dbReference type="PROSITE-ProRule" id="PRU00089"/>
    </source>
</evidence>
<feature type="domain" description="Fork-head" evidence="9">
    <location>
        <begin position="208"/>
        <end position="302"/>
    </location>
</feature>
<dbReference type="Proteomes" id="UP000076738">
    <property type="component" value="Unassembled WGS sequence"/>
</dbReference>
<dbReference type="STRING" id="1330018.A0A167HZD1"/>
<dbReference type="SUPFAM" id="SSF49879">
    <property type="entry name" value="SMAD/FHA domain"/>
    <property type="match status" value="1"/>
</dbReference>
<dbReference type="InterPro" id="IPR000253">
    <property type="entry name" value="FHA_dom"/>
</dbReference>
<evidence type="ECO:0000259" key="9">
    <source>
        <dbReference type="PROSITE" id="PS50039"/>
    </source>
</evidence>
<evidence type="ECO:0000256" key="7">
    <source>
        <dbReference type="SAM" id="MobiDB-lite"/>
    </source>
</evidence>
<evidence type="ECO:0000256" key="5">
    <source>
        <dbReference type="ARBA" id="ARBA00023242"/>
    </source>
</evidence>
<organism evidence="10 11">
    <name type="scientific">Calocera viscosa (strain TUFC12733)</name>
    <dbReference type="NCBI Taxonomy" id="1330018"/>
    <lineage>
        <taxon>Eukaryota</taxon>
        <taxon>Fungi</taxon>
        <taxon>Dikarya</taxon>
        <taxon>Basidiomycota</taxon>
        <taxon>Agaricomycotina</taxon>
        <taxon>Dacrymycetes</taxon>
        <taxon>Dacrymycetales</taxon>
        <taxon>Dacrymycetaceae</taxon>
        <taxon>Calocera</taxon>
    </lineage>
</organism>
<dbReference type="GO" id="GO:0000981">
    <property type="term" value="F:DNA-binding transcription factor activity, RNA polymerase II-specific"/>
    <property type="evidence" value="ECO:0007669"/>
    <property type="project" value="TreeGrafter"/>
</dbReference>
<dbReference type="PRINTS" id="PR00053">
    <property type="entry name" value="FORKHEAD"/>
</dbReference>
<protein>
    <recommendedName>
        <fullName evidence="12">Fork-head domain-containing protein</fullName>
    </recommendedName>
</protein>
<evidence type="ECO:0000256" key="3">
    <source>
        <dbReference type="ARBA" id="ARBA00023125"/>
    </source>
</evidence>
<dbReference type="GO" id="GO:0000978">
    <property type="term" value="F:RNA polymerase II cis-regulatory region sequence-specific DNA binding"/>
    <property type="evidence" value="ECO:0007669"/>
    <property type="project" value="TreeGrafter"/>
</dbReference>
<feature type="DNA-binding region" description="Fork-head" evidence="6">
    <location>
        <begin position="208"/>
        <end position="302"/>
    </location>
</feature>
<evidence type="ECO:0000256" key="1">
    <source>
        <dbReference type="ARBA" id="ARBA00004123"/>
    </source>
</evidence>
<dbReference type="Pfam" id="PF00250">
    <property type="entry name" value="Forkhead"/>
    <property type="match status" value="1"/>
</dbReference>
<dbReference type="Pfam" id="PF00498">
    <property type="entry name" value="FHA"/>
    <property type="match status" value="1"/>
</dbReference>
<evidence type="ECO:0000256" key="4">
    <source>
        <dbReference type="ARBA" id="ARBA00023163"/>
    </source>
</evidence>
<dbReference type="PANTHER" id="PTHR45881:SF1">
    <property type="entry name" value="FORK HEAD PROTEIN HOMOLOG 2"/>
    <property type="match status" value="1"/>
</dbReference>
<feature type="domain" description="FHA" evidence="8">
    <location>
        <begin position="40"/>
        <end position="111"/>
    </location>
</feature>
<dbReference type="CDD" id="cd00059">
    <property type="entry name" value="FH_FOX"/>
    <property type="match status" value="1"/>
</dbReference>
<evidence type="ECO:0000259" key="8">
    <source>
        <dbReference type="PROSITE" id="PS50006"/>
    </source>
</evidence>
<feature type="region of interest" description="Disordered" evidence="7">
    <location>
        <begin position="449"/>
        <end position="544"/>
    </location>
</feature>
<dbReference type="OrthoDB" id="5954824at2759"/>
<dbReference type="PROSITE" id="PS50039">
    <property type="entry name" value="FORK_HEAD_3"/>
    <property type="match status" value="1"/>
</dbReference>
<dbReference type="GO" id="GO:0005634">
    <property type="term" value="C:nucleus"/>
    <property type="evidence" value="ECO:0007669"/>
    <property type="project" value="UniProtKB-SubCell"/>
</dbReference>
<keyword evidence="5 6" id="KW-0539">Nucleus</keyword>
<dbReference type="InterPro" id="IPR036390">
    <property type="entry name" value="WH_DNA-bd_sf"/>
</dbReference>
<keyword evidence="3 6" id="KW-0238">DNA-binding</keyword>
<sequence>MSQPPIPPVHPQQIRAYYKLEFPGAGHGQGRDYYFQTLSITIGRRPLPPAPRSPSTSAEPAQPHQPSVDVHLGALKSVSRLHAKIEYDEAIGSFVFAVHGRNGAWVDDVWIAKGGRVPLHQKTKLQIANRTFYFHLPPGSGPDLEQKDFPLPGSTPVDVTSVTPPADSPSPSPTRSSASPMLDIKEDEESEASSLFPPVPGSGPPSQKPPYTYAQLCYRALRDMGGRATLQDIIDWMMRTFDWYRQHPNSGWQTSIRHTLSMNNAFIKSPKSQGERGKGCNWTLHPNAYQLFEATSAKTSRHHPYQPPDGHALNVQLTHGAGSAPAINYLPPSGSSLYPLTPFTPPSYPTAITPTPNSVGTGPFNLPSNVSLPIVIAPLPATANPPSANPHLDAPPIVLDAGRLVLNPTIFAHLTQEQLSELQQLGAQQALKILQEYIVVYLKERMRGEKAGPGKPKGKKKKGKKEGKMDSMGPDSAAGEGDTSHPISALQSGPPAVQTIAGLLANPPPPSASPILSMDPDPQLGTSGEGLSALAEAATSHAGE</sequence>
<feature type="compositionally biased region" description="Pro residues" evidence="7">
    <location>
        <begin position="197"/>
        <end position="208"/>
    </location>
</feature>
<dbReference type="SUPFAM" id="SSF46785">
    <property type="entry name" value="Winged helix' DNA-binding domain"/>
    <property type="match status" value="1"/>
</dbReference>
<dbReference type="PANTHER" id="PTHR45881">
    <property type="entry name" value="CHECKPOINT SUPPRESSOR 1-LIKE, ISOFORM A-RELATED"/>
    <property type="match status" value="1"/>
</dbReference>
<feature type="compositionally biased region" description="Basic residues" evidence="7">
    <location>
        <begin position="456"/>
        <end position="465"/>
    </location>
</feature>
<dbReference type="InterPro" id="IPR036388">
    <property type="entry name" value="WH-like_DNA-bd_sf"/>
</dbReference>
<keyword evidence="2" id="KW-0805">Transcription regulation</keyword>
<dbReference type="EMBL" id="KV417313">
    <property type="protein sequence ID" value="KZO92140.1"/>
    <property type="molecule type" value="Genomic_DNA"/>
</dbReference>
<proteinExistence type="predicted"/>
<evidence type="ECO:0000313" key="11">
    <source>
        <dbReference type="Proteomes" id="UP000076738"/>
    </source>
</evidence>